<keyword evidence="3" id="KW-1185">Reference proteome</keyword>
<dbReference type="OMA" id="RIHLCYL"/>
<protein>
    <submittedName>
        <fullName evidence="4">Reverse transcriptase domain-containing protein</fullName>
    </submittedName>
</protein>
<accession>A0A7I4YI55</accession>
<feature type="domain" description="Reverse transcriptase" evidence="2">
    <location>
        <begin position="118"/>
        <end position="258"/>
    </location>
</feature>
<dbReference type="AlphaFoldDB" id="A0A7I4YI55"/>
<dbReference type="PANTHER" id="PTHR19446">
    <property type="entry name" value="REVERSE TRANSCRIPTASES"/>
    <property type="match status" value="1"/>
</dbReference>
<name>A0A7I4YI55_HAECO</name>
<dbReference type="Proteomes" id="UP000025227">
    <property type="component" value="Unplaced"/>
</dbReference>
<dbReference type="WBParaSite" id="HCON_00095940-00001">
    <property type="protein sequence ID" value="HCON_00095940-00001"/>
    <property type="gene ID" value="HCON_00095940"/>
</dbReference>
<evidence type="ECO:0000259" key="2">
    <source>
        <dbReference type="PROSITE" id="PS50878"/>
    </source>
</evidence>
<dbReference type="InterPro" id="IPR000477">
    <property type="entry name" value="RT_dom"/>
</dbReference>
<proteinExistence type="predicted"/>
<dbReference type="PROSITE" id="PS50878">
    <property type="entry name" value="RT_POL"/>
    <property type="match status" value="1"/>
</dbReference>
<dbReference type="Pfam" id="PF00078">
    <property type="entry name" value="RVT_1"/>
    <property type="match status" value="1"/>
</dbReference>
<sequence length="258" mass="29459">MRHNVYGVNHVKTTTPECLTKADGTVLRNRKDIEEEIWTFLQDLFSSKVHVEAYSEPSESENDKSDKENGRKSPRTRSDEATRQMKSGKAPGPDQIRPEHLKCLQEVLARSLADLFTEMLASGIVPKDWLSSHTILIHKKGARDILANYRPIALLSTMLKVFSRVMLNRIRQILSMNTGKEQAGFREGFSTIDQIHVISQLTERCREYRIHLCYLFIDFKKTFDTVEHQAVLNALTAFGVPGRYVEMIRKCNTSASST</sequence>
<evidence type="ECO:0000313" key="4">
    <source>
        <dbReference type="WBParaSite" id="HCON_00095940-00001"/>
    </source>
</evidence>
<reference evidence="4" key="1">
    <citation type="submission" date="2020-12" db="UniProtKB">
        <authorList>
            <consortium name="WormBaseParasite"/>
        </authorList>
    </citation>
    <scope>IDENTIFICATION</scope>
    <source>
        <strain evidence="4">MHco3</strain>
    </source>
</reference>
<dbReference type="OrthoDB" id="5856459at2759"/>
<dbReference type="CDD" id="cd01650">
    <property type="entry name" value="RT_nLTR_like"/>
    <property type="match status" value="1"/>
</dbReference>
<evidence type="ECO:0000256" key="1">
    <source>
        <dbReference type="SAM" id="MobiDB-lite"/>
    </source>
</evidence>
<evidence type="ECO:0000313" key="3">
    <source>
        <dbReference type="Proteomes" id="UP000025227"/>
    </source>
</evidence>
<feature type="region of interest" description="Disordered" evidence="1">
    <location>
        <begin position="54"/>
        <end position="97"/>
    </location>
</feature>
<feature type="compositionally biased region" description="Basic and acidic residues" evidence="1">
    <location>
        <begin position="61"/>
        <end position="83"/>
    </location>
</feature>
<organism evidence="3 4">
    <name type="scientific">Haemonchus contortus</name>
    <name type="common">Barber pole worm</name>
    <dbReference type="NCBI Taxonomy" id="6289"/>
    <lineage>
        <taxon>Eukaryota</taxon>
        <taxon>Metazoa</taxon>
        <taxon>Ecdysozoa</taxon>
        <taxon>Nematoda</taxon>
        <taxon>Chromadorea</taxon>
        <taxon>Rhabditida</taxon>
        <taxon>Rhabditina</taxon>
        <taxon>Rhabditomorpha</taxon>
        <taxon>Strongyloidea</taxon>
        <taxon>Trichostrongylidae</taxon>
        <taxon>Haemonchus</taxon>
    </lineage>
</organism>